<comment type="caution">
    <text evidence="1">The sequence shown here is derived from an EMBL/GenBank/DDBJ whole genome shotgun (WGS) entry which is preliminary data.</text>
</comment>
<protein>
    <submittedName>
        <fullName evidence="1">Uncharacterized protein</fullName>
    </submittedName>
</protein>
<evidence type="ECO:0000313" key="2">
    <source>
        <dbReference type="Proteomes" id="UP000814140"/>
    </source>
</evidence>
<evidence type="ECO:0000313" key="1">
    <source>
        <dbReference type="EMBL" id="KAI0063920.1"/>
    </source>
</evidence>
<proteinExistence type="predicted"/>
<dbReference type="EMBL" id="MU277201">
    <property type="protein sequence ID" value="KAI0063920.1"/>
    <property type="molecule type" value="Genomic_DNA"/>
</dbReference>
<sequence>MSLSSYRTRRNATAAISRLSAEMLTAIFQLLAHEGTHSSWKWVHVTWVCSRWRSIALKCPSLWQRVSFMSSKWMGAYLTRAKPLPLRLDLQFFPAINEDRSYARRSRPLHRVLDLILHTQEMVFDCLDDDDSGAIRDFVQSLTIPAPFLEKLILCLELECDLPDNLFDNYFPQLRYVEFLNVSNFPWAPCHFRNLVDLTLGMSAGKVEPRRPTLLDVLNLLKHSQTLKYLCLSRYLPDVVEPFPRENVTLPHLDRMILNGASKDILGLINTLILPQSTTVELGLEQGPDNRTTFHGVFAALASQLGRDSKPPVDIEILCQEDDGQWVHGDFSIKIWHYAANGTLEAKPTLILCYDTNWDRATHRDLILQFFATFPSDLCSIRQLVMQTDDYSEGLDDGAIINQDDWLEMLKTHVEVRRISAGMTVGTSLCQALAPPLGALRGEAYQPTEGAPDLASAMASRKSFLPNLSSLILHDIDFGELIPRMGTLYALGTVLLMGLKARQIFGMVLDTLRLKRCTSKDWRWLEALRGVVCFVAGFDVDHTEQDKLDDIHRAPFER</sequence>
<keyword evidence="2" id="KW-1185">Reference proteome</keyword>
<reference evidence="1" key="1">
    <citation type="submission" date="2021-03" db="EMBL/GenBank/DDBJ databases">
        <authorList>
            <consortium name="DOE Joint Genome Institute"/>
            <person name="Ahrendt S."/>
            <person name="Looney B.P."/>
            <person name="Miyauchi S."/>
            <person name="Morin E."/>
            <person name="Drula E."/>
            <person name="Courty P.E."/>
            <person name="Chicoki N."/>
            <person name="Fauchery L."/>
            <person name="Kohler A."/>
            <person name="Kuo A."/>
            <person name="Labutti K."/>
            <person name="Pangilinan J."/>
            <person name="Lipzen A."/>
            <person name="Riley R."/>
            <person name="Andreopoulos W."/>
            <person name="He G."/>
            <person name="Johnson J."/>
            <person name="Barry K.W."/>
            <person name="Grigoriev I.V."/>
            <person name="Nagy L."/>
            <person name="Hibbett D."/>
            <person name="Henrissat B."/>
            <person name="Matheny P.B."/>
            <person name="Labbe J."/>
            <person name="Martin F."/>
        </authorList>
    </citation>
    <scope>NUCLEOTIDE SEQUENCE</scope>
    <source>
        <strain evidence="1">HHB10654</strain>
    </source>
</reference>
<dbReference type="Proteomes" id="UP000814140">
    <property type="component" value="Unassembled WGS sequence"/>
</dbReference>
<reference evidence="1" key="2">
    <citation type="journal article" date="2022" name="New Phytol.">
        <title>Evolutionary transition to the ectomycorrhizal habit in the genomes of a hyperdiverse lineage of mushroom-forming fungi.</title>
        <authorList>
            <person name="Looney B."/>
            <person name="Miyauchi S."/>
            <person name="Morin E."/>
            <person name="Drula E."/>
            <person name="Courty P.E."/>
            <person name="Kohler A."/>
            <person name="Kuo A."/>
            <person name="LaButti K."/>
            <person name="Pangilinan J."/>
            <person name="Lipzen A."/>
            <person name="Riley R."/>
            <person name="Andreopoulos W."/>
            <person name="He G."/>
            <person name="Johnson J."/>
            <person name="Nolan M."/>
            <person name="Tritt A."/>
            <person name="Barry K.W."/>
            <person name="Grigoriev I.V."/>
            <person name="Nagy L.G."/>
            <person name="Hibbett D."/>
            <person name="Henrissat B."/>
            <person name="Matheny P.B."/>
            <person name="Labbe J."/>
            <person name="Martin F.M."/>
        </authorList>
    </citation>
    <scope>NUCLEOTIDE SEQUENCE</scope>
    <source>
        <strain evidence="1">HHB10654</strain>
    </source>
</reference>
<gene>
    <name evidence="1" type="ORF">BV25DRAFT_1823984</name>
</gene>
<name>A0ACB8T577_9AGAM</name>
<organism evidence="1 2">
    <name type="scientific">Artomyces pyxidatus</name>
    <dbReference type="NCBI Taxonomy" id="48021"/>
    <lineage>
        <taxon>Eukaryota</taxon>
        <taxon>Fungi</taxon>
        <taxon>Dikarya</taxon>
        <taxon>Basidiomycota</taxon>
        <taxon>Agaricomycotina</taxon>
        <taxon>Agaricomycetes</taxon>
        <taxon>Russulales</taxon>
        <taxon>Auriscalpiaceae</taxon>
        <taxon>Artomyces</taxon>
    </lineage>
</organism>
<accession>A0ACB8T577</accession>